<evidence type="ECO:0000256" key="6">
    <source>
        <dbReference type="ARBA" id="ARBA00022763"/>
    </source>
</evidence>
<evidence type="ECO:0000256" key="1">
    <source>
        <dbReference type="ARBA" id="ARBA00001974"/>
    </source>
</evidence>
<evidence type="ECO:0000256" key="12">
    <source>
        <dbReference type="ARBA" id="ARBA00033999"/>
    </source>
</evidence>
<dbReference type="InterPro" id="IPR006050">
    <property type="entry name" value="DNA_photolyase_N"/>
</dbReference>
<gene>
    <name evidence="15" type="ORF">CSSPJE1EN2_LOCUS16698</name>
</gene>
<dbReference type="SUPFAM" id="SSF48173">
    <property type="entry name" value="Cryptochrome/photolyase FAD-binding domain"/>
    <property type="match status" value="1"/>
</dbReference>
<dbReference type="InterPro" id="IPR032673">
    <property type="entry name" value="DNA_photolyase_2_CS"/>
</dbReference>
<comment type="catalytic activity">
    <reaction evidence="12">
        <text>cyclobutadipyrimidine (in DNA) = 2 pyrimidine residues (in DNA).</text>
        <dbReference type="EC" id="4.1.99.3"/>
    </reaction>
</comment>
<dbReference type="InterPro" id="IPR014729">
    <property type="entry name" value="Rossmann-like_a/b/a_fold"/>
</dbReference>
<dbReference type="EMBL" id="OZ023705">
    <property type="protein sequence ID" value="CAK9874257.1"/>
    <property type="molecule type" value="Genomic_DNA"/>
</dbReference>
<dbReference type="PROSITE" id="PS51645">
    <property type="entry name" value="PHR_CRY_ALPHA_BETA"/>
    <property type="match status" value="1"/>
</dbReference>
<keyword evidence="7" id="KW-0274">FAD</keyword>
<name>A0ABP1BFS9_9BRYO</name>
<dbReference type="InterPro" id="IPR036134">
    <property type="entry name" value="Crypto/Photolyase_FAD-like_sf"/>
</dbReference>
<dbReference type="InterPro" id="IPR052219">
    <property type="entry name" value="Photolyase_Class-2"/>
</dbReference>
<dbReference type="Gene3D" id="3.40.50.620">
    <property type="entry name" value="HUPs"/>
    <property type="match status" value="1"/>
</dbReference>
<dbReference type="SUPFAM" id="SSF52425">
    <property type="entry name" value="Cryptochrome/photolyase, N-terminal domain"/>
    <property type="match status" value="1"/>
</dbReference>
<evidence type="ECO:0000256" key="4">
    <source>
        <dbReference type="ARBA" id="ARBA00014046"/>
    </source>
</evidence>
<proteinExistence type="inferred from homology"/>
<accession>A0ABP1BFS9</accession>
<evidence type="ECO:0000313" key="16">
    <source>
        <dbReference type="Proteomes" id="UP001497522"/>
    </source>
</evidence>
<evidence type="ECO:0000256" key="2">
    <source>
        <dbReference type="ARBA" id="ARBA00006409"/>
    </source>
</evidence>
<dbReference type="PROSITE" id="PS01084">
    <property type="entry name" value="DNA_PHOTOLYASES_2_2"/>
    <property type="match status" value="1"/>
</dbReference>
<keyword evidence="5" id="KW-0285">Flavoprotein</keyword>
<sequence>MCAAIPLELILKQSVCYFHKSLYVKQLNVSVLFATRSILLNPSRIVSSRIPWSIFCTRKKIQLGFLLSSSSSSSAAAAAAVATGAAVTAFKALEVKKNYTTTATSACEFDNQHQKMPPKRKEMTASHQGNNNKEQKAKKKLSNDVDDNDAVPDISFERPPLSRGVHPGRMKVLQPGKSGNKNGPVVYWMSRDHRSRDNWALLHAISQARTKGVPVAVVFNLVDKFLDAKARHFGFMLRGLQVVEQNLKAVGIPFFIFRGKAEDTVPSFIERCNASLLVMDYSSLRIGRQWRKAVCQKVDSVVEVMEVDAHNVVPIWCASDKLEYGARTIRTKIQRQLSEFLTEYPILESSGKAWDSEPPPCIQWDSLIADVLREGAEVPEVSWCEPGEDAALEALMGKATGFVNIRIKNYENRNDPSKPTGLSGLSPYLHYGHISAQRCALEARKVRKMHSKAVDTFLEELIVRGGLAENFCHYQPNYDNLNGAWSWARESLMIHATDKREVLYTYEELENAKTHDMLWNAAQLEMVYYGKMHGYMRMYWAKKILEWTTGPEEALATAIYLNDKYELDGRDPNGYVGCMWSICGIHDQGWKERPVFGKIRYMNLAGCKRKFNVDGYIMNVNQMVAKTKKRLRDGTASSSTTKPVLTTNRR</sequence>
<evidence type="ECO:0000256" key="5">
    <source>
        <dbReference type="ARBA" id="ARBA00022630"/>
    </source>
</evidence>
<evidence type="ECO:0000256" key="11">
    <source>
        <dbReference type="ARBA" id="ARBA00031671"/>
    </source>
</evidence>
<evidence type="ECO:0000259" key="14">
    <source>
        <dbReference type="PROSITE" id="PS51645"/>
    </source>
</evidence>
<evidence type="ECO:0000256" key="13">
    <source>
        <dbReference type="SAM" id="MobiDB-lite"/>
    </source>
</evidence>
<comment type="cofactor">
    <cofactor evidence="1">
        <name>FAD</name>
        <dbReference type="ChEBI" id="CHEBI:57692"/>
    </cofactor>
</comment>
<evidence type="ECO:0000256" key="8">
    <source>
        <dbReference type="ARBA" id="ARBA00023125"/>
    </source>
</evidence>
<keyword evidence="16" id="KW-1185">Reference proteome</keyword>
<evidence type="ECO:0000313" key="15">
    <source>
        <dbReference type="EMBL" id="CAK9874257.1"/>
    </source>
</evidence>
<evidence type="ECO:0000256" key="9">
    <source>
        <dbReference type="ARBA" id="ARBA00023204"/>
    </source>
</evidence>
<evidence type="ECO:0000256" key="10">
    <source>
        <dbReference type="ARBA" id="ARBA00023239"/>
    </source>
</evidence>
<feature type="compositionally biased region" description="Polar residues" evidence="13">
    <location>
        <begin position="635"/>
        <end position="650"/>
    </location>
</feature>
<keyword evidence="6" id="KW-0227">DNA damage</keyword>
<keyword evidence="8" id="KW-0238">DNA-binding</keyword>
<dbReference type="InterPro" id="IPR008148">
    <property type="entry name" value="DNA_photolyase_2"/>
</dbReference>
<dbReference type="Pfam" id="PF00875">
    <property type="entry name" value="DNA_photolyase"/>
    <property type="match status" value="1"/>
</dbReference>
<keyword evidence="10" id="KW-0456">Lyase</keyword>
<feature type="domain" description="Photolyase/cryptochrome alpha/beta" evidence="14">
    <location>
        <begin position="183"/>
        <end position="315"/>
    </location>
</feature>
<dbReference type="InterPro" id="IPR036155">
    <property type="entry name" value="Crypto/Photolyase_N_sf"/>
</dbReference>
<dbReference type="Gene3D" id="1.10.579.10">
    <property type="entry name" value="DNA Cyclobutane Dipyrimidine Photolyase, subunit A, domain 3"/>
    <property type="match status" value="1"/>
</dbReference>
<feature type="region of interest" description="Disordered" evidence="13">
    <location>
        <begin position="629"/>
        <end position="650"/>
    </location>
</feature>
<evidence type="ECO:0000256" key="3">
    <source>
        <dbReference type="ARBA" id="ARBA00013149"/>
    </source>
</evidence>
<dbReference type="PANTHER" id="PTHR10211:SF0">
    <property type="entry name" value="DEOXYRIBODIPYRIMIDINE PHOTO-LYASE"/>
    <property type="match status" value="1"/>
</dbReference>
<keyword evidence="9" id="KW-0234">DNA repair</keyword>
<comment type="similarity">
    <text evidence="2">Belongs to the DNA photolyase class-2 family.</text>
</comment>
<dbReference type="PANTHER" id="PTHR10211">
    <property type="entry name" value="DEOXYRIBODIPYRIMIDINE PHOTOLYASE"/>
    <property type="match status" value="1"/>
</dbReference>
<dbReference type="EC" id="4.1.99.3" evidence="3"/>
<reference evidence="15" key="1">
    <citation type="submission" date="2024-03" db="EMBL/GenBank/DDBJ databases">
        <authorList>
            <consortium name="ELIXIR-Norway"/>
            <consortium name="Elixir Norway"/>
        </authorList>
    </citation>
    <scope>NUCLEOTIDE SEQUENCE</scope>
</reference>
<feature type="region of interest" description="Disordered" evidence="13">
    <location>
        <begin position="110"/>
        <end position="176"/>
    </location>
</feature>
<protein>
    <recommendedName>
        <fullName evidence="4">Deoxyribodipyrimidine photo-lyase</fullName>
        <ecNumber evidence="3">4.1.99.3</ecNumber>
    </recommendedName>
    <alternativeName>
        <fullName evidence="11">DNA photolyase</fullName>
    </alternativeName>
</protein>
<organism evidence="15 16">
    <name type="scientific">Sphagnum jensenii</name>
    <dbReference type="NCBI Taxonomy" id="128206"/>
    <lineage>
        <taxon>Eukaryota</taxon>
        <taxon>Viridiplantae</taxon>
        <taxon>Streptophyta</taxon>
        <taxon>Embryophyta</taxon>
        <taxon>Bryophyta</taxon>
        <taxon>Sphagnophytina</taxon>
        <taxon>Sphagnopsida</taxon>
        <taxon>Sphagnales</taxon>
        <taxon>Sphagnaceae</taxon>
        <taxon>Sphagnum</taxon>
    </lineage>
</organism>
<dbReference type="Gene3D" id="1.25.40.80">
    <property type="match status" value="1"/>
</dbReference>
<dbReference type="Proteomes" id="UP001497522">
    <property type="component" value="Chromosome 4"/>
</dbReference>
<dbReference type="NCBIfam" id="TIGR00591">
    <property type="entry name" value="phr2"/>
    <property type="match status" value="1"/>
</dbReference>
<evidence type="ECO:0000256" key="7">
    <source>
        <dbReference type="ARBA" id="ARBA00022827"/>
    </source>
</evidence>